<evidence type="ECO:0000313" key="4">
    <source>
        <dbReference type="Proteomes" id="UP000625976"/>
    </source>
</evidence>
<gene>
    <name evidence="3" type="ORF">GCM10010976_11030</name>
</gene>
<keyword evidence="4" id="KW-1185">Reference proteome</keyword>
<reference evidence="3" key="2">
    <citation type="submission" date="2020-09" db="EMBL/GenBank/DDBJ databases">
        <authorList>
            <person name="Sun Q."/>
            <person name="Zhou Y."/>
        </authorList>
    </citation>
    <scope>NUCLEOTIDE SEQUENCE</scope>
    <source>
        <strain evidence="3">CGMCC 1.12751</strain>
    </source>
</reference>
<evidence type="ECO:0000256" key="2">
    <source>
        <dbReference type="SAM" id="SignalP"/>
    </source>
</evidence>
<sequence>MKTKITQNLLFLGIFLISTMSFAQALPVGSPTYYLVEDVFPTRVTTGTEITVIGGSGFTNSTVVSISDIATGTEVPGNVGTQLSFPITTTGNSQTDKLLKIDNLPVYRNSFHTDSLVKISYVKPSSRSYSEDRNYGVTEIFTDWDYNGNGYYRSSWYSYSNKATWPDASHDLLAYTITLDSSSSFPGTYTYSTGVNDALLDTIDGLIYIAQDYKAYSTNGITGTPHSSNYLAMADLIDGHEDLRKLNDNVRATVYDVLIDGKNGQGLDLGTGITNFNKEASIRFFSGNGAVGAVGDGVPDLLLTQIADPGGSDIYYYADIDGNVLGHPLKLSISNSAPKLYQWYLDLYRMDLSVPYDLSLPVVESFNNNDDRPFRMIAFELDEFGIDSTNIGEINNINMLAGGSADIAFMAYNKAAFDIKSPTIVQFPVSRNVCKVPNSTGVTFNTEADIDGGGTGATGEALEYQWYRNFAKIPGATSNTYTLPSVTLADLITYKVRVYNDFGAIDLPVSLSEGGTPTYWNGSSWELPAALSAAGVTVSGADRNLIFSENYAENINLEGCDCRVPAGKTVTIPAGKTLKLYSTITVESEIAEVLDVDDNVVIPYTPAGTFTLENNASLIQIKPVTSNENSGSINVKRIASDIQTYDYIYWSSPVVDFKLSNIPGSAGYSWNVGYDNTNGSYGNWASVSSGMTMTVGSGYIKRVPSSLDFTTTFTGKPNNGNVSLDVYKTPSSGDNVAANRHWNLVGNPYPSSINANDFLDVNTNIKGAVYLWKHDAAPAGSISDPFYGGSPLNYSDQYLTYNGVGSTPDTGYDGNIASGQGFFVQVLDGSPETSSLSYTNEMRYDGSEEAYGNSQFYRTSETNTSEAEVQKELVWLNLVNEANSSSVALVGYVDGATNGADRMYDAIFNGEGMSMYSVLDDSKMVIQGRSFPFEETDTVQLGIDIPANGIYRIGIEQLKGDVFLTNGQAIYLEDTYTNVIHDLRDSPYSFAGVVGSTIDRFVLRYTASQLSVEGYESNSTFVYLKDQQFYLKSTKNIKSIDLYDVTGKQLPAYKVSANSNTFNAPFQYPRGVYIAVIKLDDNVVITKKLIN</sequence>
<dbReference type="EMBL" id="BMFQ01000001">
    <property type="protein sequence ID" value="GGG41225.1"/>
    <property type="molecule type" value="Genomic_DNA"/>
</dbReference>
<reference evidence="3" key="1">
    <citation type="journal article" date="2014" name="Int. J. Syst. Evol. Microbiol.">
        <title>Complete genome sequence of Corynebacterium casei LMG S-19264T (=DSM 44701T), isolated from a smear-ripened cheese.</title>
        <authorList>
            <consortium name="US DOE Joint Genome Institute (JGI-PGF)"/>
            <person name="Walter F."/>
            <person name="Albersmeier A."/>
            <person name="Kalinowski J."/>
            <person name="Ruckert C."/>
        </authorList>
    </citation>
    <scope>NUCLEOTIDE SEQUENCE</scope>
    <source>
        <strain evidence="3">CGMCC 1.12751</strain>
    </source>
</reference>
<dbReference type="Proteomes" id="UP000625976">
    <property type="component" value="Unassembled WGS sequence"/>
</dbReference>
<dbReference type="Gene3D" id="2.60.40.10">
    <property type="entry name" value="Immunoglobulins"/>
    <property type="match status" value="1"/>
</dbReference>
<dbReference type="NCBIfam" id="TIGR04183">
    <property type="entry name" value="Por_Secre_tail"/>
    <property type="match status" value="1"/>
</dbReference>
<evidence type="ECO:0000313" key="3">
    <source>
        <dbReference type="EMBL" id="GGG41225.1"/>
    </source>
</evidence>
<dbReference type="AlphaFoldDB" id="A0A917LLI6"/>
<dbReference type="InterPro" id="IPR026444">
    <property type="entry name" value="Secre_tail"/>
</dbReference>
<feature type="chain" id="PRO_5036721573" description="T9SS type A sorting domain-containing protein" evidence="2">
    <location>
        <begin position="26"/>
        <end position="1091"/>
    </location>
</feature>
<proteinExistence type="predicted"/>
<comment type="caution">
    <text evidence="3">The sequence shown here is derived from an EMBL/GenBank/DDBJ whole genome shotgun (WGS) entry which is preliminary data.</text>
</comment>
<evidence type="ECO:0000256" key="1">
    <source>
        <dbReference type="ARBA" id="ARBA00022729"/>
    </source>
</evidence>
<evidence type="ECO:0008006" key="5">
    <source>
        <dbReference type="Google" id="ProtNLM"/>
    </source>
</evidence>
<name>A0A917LLI6_9FLAO</name>
<protein>
    <recommendedName>
        <fullName evidence="5">T9SS type A sorting domain-containing protein</fullName>
    </recommendedName>
</protein>
<accession>A0A917LLI6</accession>
<organism evidence="3 4">
    <name type="scientific">Bizionia arctica</name>
    <dbReference type="NCBI Taxonomy" id="1495645"/>
    <lineage>
        <taxon>Bacteria</taxon>
        <taxon>Pseudomonadati</taxon>
        <taxon>Bacteroidota</taxon>
        <taxon>Flavobacteriia</taxon>
        <taxon>Flavobacteriales</taxon>
        <taxon>Flavobacteriaceae</taxon>
        <taxon>Bizionia</taxon>
    </lineage>
</organism>
<feature type="signal peptide" evidence="2">
    <location>
        <begin position="1"/>
        <end position="25"/>
    </location>
</feature>
<keyword evidence="1 2" id="KW-0732">Signal</keyword>
<dbReference type="RefSeq" id="WP_188462624.1">
    <property type="nucleotide sequence ID" value="NZ_BMFQ01000001.1"/>
</dbReference>
<dbReference type="InterPro" id="IPR013783">
    <property type="entry name" value="Ig-like_fold"/>
</dbReference>